<dbReference type="EMBL" id="CAJNYU010000985">
    <property type="protein sequence ID" value="CAF3401504.1"/>
    <property type="molecule type" value="Genomic_DNA"/>
</dbReference>
<feature type="non-terminal residue" evidence="2">
    <location>
        <position position="1"/>
    </location>
</feature>
<organism evidence="2 4">
    <name type="scientific">Rotaria socialis</name>
    <dbReference type="NCBI Taxonomy" id="392032"/>
    <lineage>
        <taxon>Eukaryota</taxon>
        <taxon>Metazoa</taxon>
        <taxon>Spiralia</taxon>
        <taxon>Gnathifera</taxon>
        <taxon>Rotifera</taxon>
        <taxon>Eurotatoria</taxon>
        <taxon>Bdelloidea</taxon>
        <taxon>Philodinida</taxon>
        <taxon>Philodinidae</taxon>
        <taxon>Rotaria</taxon>
    </lineage>
</organism>
<protein>
    <submittedName>
        <fullName evidence="2">Uncharacterized protein</fullName>
    </submittedName>
</protein>
<name>A0A818A255_9BILA</name>
<evidence type="ECO:0000313" key="2">
    <source>
        <dbReference type="EMBL" id="CAF3401504.1"/>
    </source>
</evidence>
<comment type="caution">
    <text evidence="2">The sequence shown here is derived from an EMBL/GenBank/DDBJ whole genome shotgun (WGS) entry which is preliminary data.</text>
</comment>
<dbReference type="Proteomes" id="UP000663869">
    <property type="component" value="Unassembled WGS sequence"/>
</dbReference>
<evidence type="ECO:0000256" key="1">
    <source>
        <dbReference type="SAM" id="MobiDB-lite"/>
    </source>
</evidence>
<dbReference type="Proteomes" id="UP000663862">
    <property type="component" value="Unassembled WGS sequence"/>
</dbReference>
<gene>
    <name evidence="2" type="ORF">FME351_LOCUS9107</name>
    <name evidence="3" type="ORF">TSG867_LOCUS33292</name>
</gene>
<accession>A0A818A255</accession>
<evidence type="ECO:0000313" key="4">
    <source>
        <dbReference type="Proteomes" id="UP000663869"/>
    </source>
</evidence>
<proteinExistence type="predicted"/>
<evidence type="ECO:0000313" key="3">
    <source>
        <dbReference type="EMBL" id="CAF4700269.1"/>
    </source>
</evidence>
<dbReference type="EMBL" id="CAJOBQ010009625">
    <property type="protein sequence ID" value="CAF4700269.1"/>
    <property type="molecule type" value="Genomic_DNA"/>
</dbReference>
<sequence>ARRCREKKEKGGLSEIVKQKDRTRKQLARSNMSSSELTALRLRQHVNLRKFRSKTKTDLTFAATPVSSFSRKQSKSKALNKIMNALPINKNKQCELIQKIAEDLHLLKIDKKYERGQRSVSRNTKNIIHEFYCRDDNSY</sequence>
<feature type="compositionally biased region" description="Basic and acidic residues" evidence="1">
    <location>
        <begin position="1"/>
        <end position="20"/>
    </location>
</feature>
<reference evidence="2" key="1">
    <citation type="submission" date="2021-02" db="EMBL/GenBank/DDBJ databases">
        <authorList>
            <person name="Nowell W R."/>
        </authorList>
    </citation>
    <scope>NUCLEOTIDE SEQUENCE</scope>
</reference>
<feature type="region of interest" description="Disordered" evidence="1">
    <location>
        <begin position="1"/>
        <end position="34"/>
    </location>
</feature>
<dbReference type="AlphaFoldDB" id="A0A818A255"/>